<dbReference type="InterPro" id="IPR035810">
    <property type="entry name" value="PEBP_euk"/>
</dbReference>
<keyword evidence="2" id="KW-0732">Signal</keyword>
<organism evidence="3 4">
    <name type="scientific">Haemaphysalis longicornis</name>
    <name type="common">Bush tick</name>
    <dbReference type="NCBI Taxonomy" id="44386"/>
    <lineage>
        <taxon>Eukaryota</taxon>
        <taxon>Metazoa</taxon>
        <taxon>Ecdysozoa</taxon>
        <taxon>Arthropoda</taxon>
        <taxon>Chelicerata</taxon>
        <taxon>Arachnida</taxon>
        <taxon>Acari</taxon>
        <taxon>Parasitiformes</taxon>
        <taxon>Ixodida</taxon>
        <taxon>Ixodoidea</taxon>
        <taxon>Ixodidae</taxon>
        <taxon>Haemaphysalinae</taxon>
        <taxon>Haemaphysalis</taxon>
    </lineage>
</organism>
<dbReference type="Proteomes" id="UP000821853">
    <property type="component" value="Unassembled WGS sequence"/>
</dbReference>
<dbReference type="InterPro" id="IPR036610">
    <property type="entry name" value="PEBP-like_sf"/>
</dbReference>
<dbReference type="PANTHER" id="PTHR11362">
    <property type="entry name" value="PHOSPHATIDYLETHANOLAMINE-BINDING PROTEIN"/>
    <property type="match status" value="1"/>
</dbReference>
<dbReference type="AlphaFoldDB" id="A0A9J6GEF4"/>
<gene>
    <name evidence="3" type="ORF">HPB48_019397</name>
</gene>
<evidence type="ECO:0008006" key="5">
    <source>
        <dbReference type="Google" id="ProtNLM"/>
    </source>
</evidence>
<name>A0A9J6GEF4_HAELO</name>
<keyword evidence="4" id="KW-1185">Reference proteome</keyword>
<sequence length="221" mass="24392">MKAYWVFVQLSTFLLVTLWDANGQNSSNAGSKTAMQATVDMTKSMPVPAKAEDNVWVTSGLVADLSLSDYPAAELEVKYGTEEVCLNMSLTPEQTSKAPTVRLKGAINCMPPFALVMVDPDAPSRSDPKFRSWMHWLVLNANSTERLHEGEEAVEYAGPAPPPGSGPHRYAFLAYCQGAKRLEAKKLAPAERPKFQLEEFVKEAKLMKRPFGGTFFFAENP</sequence>
<dbReference type="InterPro" id="IPR001858">
    <property type="entry name" value="Phosphatidylethanolamine-bd_CS"/>
</dbReference>
<dbReference type="Gene3D" id="3.90.280.10">
    <property type="entry name" value="PEBP-like"/>
    <property type="match status" value="1"/>
</dbReference>
<dbReference type="InterPro" id="IPR008914">
    <property type="entry name" value="PEBP"/>
</dbReference>
<accession>A0A9J6GEF4</accession>
<reference evidence="3 4" key="1">
    <citation type="journal article" date="2020" name="Cell">
        <title>Large-Scale Comparative Analyses of Tick Genomes Elucidate Their Genetic Diversity and Vector Capacities.</title>
        <authorList>
            <consortium name="Tick Genome and Microbiome Consortium (TIGMIC)"/>
            <person name="Jia N."/>
            <person name="Wang J."/>
            <person name="Shi W."/>
            <person name="Du L."/>
            <person name="Sun Y."/>
            <person name="Zhan W."/>
            <person name="Jiang J.F."/>
            <person name="Wang Q."/>
            <person name="Zhang B."/>
            <person name="Ji P."/>
            <person name="Bell-Sakyi L."/>
            <person name="Cui X.M."/>
            <person name="Yuan T.T."/>
            <person name="Jiang B.G."/>
            <person name="Yang W.F."/>
            <person name="Lam T.T."/>
            <person name="Chang Q.C."/>
            <person name="Ding S.J."/>
            <person name="Wang X.J."/>
            <person name="Zhu J.G."/>
            <person name="Ruan X.D."/>
            <person name="Zhao L."/>
            <person name="Wei J.T."/>
            <person name="Ye R.Z."/>
            <person name="Que T.C."/>
            <person name="Du C.H."/>
            <person name="Zhou Y.H."/>
            <person name="Cheng J.X."/>
            <person name="Dai P.F."/>
            <person name="Guo W.B."/>
            <person name="Han X.H."/>
            <person name="Huang E.J."/>
            <person name="Li L.F."/>
            <person name="Wei W."/>
            <person name="Gao Y.C."/>
            <person name="Liu J.Z."/>
            <person name="Shao H.Z."/>
            <person name="Wang X."/>
            <person name="Wang C.C."/>
            <person name="Yang T.C."/>
            <person name="Huo Q.B."/>
            <person name="Li W."/>
            <person name="Chen H.Y."/>
            <person name="Chen S.E."/>
            <person name="Zhou L.G."/>
            <person name="Ni X.B."/>
            <person name="Tian J.H."/>
            <person name="Sheng Y."/>
            <person name="Liu T."/>
            <person name="Pan Y.S."/>
            <person name="Xia L.Y."/>
            <person name="Li J."/>
            <person name="Zhao F."/>
            <person name="Cao W.C."/>
        </authorList>
    </citation>
    <scope>NUCLEOTIDE SEQUENCE [LARGE SCALE GENOMIC DNA]</scope>
    <source>
        <strain evidence="3">HaeL-2018</strain>
    </source>
</reference>
<proteinExistence type="inferred from homology"/>
<feature type="signal peptide" evidence="2">
    <location>
        <begin position="1"/>
        <end position="23"/>
    </location>
</feature>
<dbReference type="OMA" id="GAINCMP"/>
<evidence type="ECO:0000313" key="4">
    <source>
        <dbReference type="Proteomes" id="UP000821853"/>
    </source>
</evidence>
<dbReference type="PROSITE" id="PS01220">
    <property type="entry name" value="PBP"/>
    <property type="match status" value="1"/>
</dbReference>
<comment type="caution">
    <text evidence="3">The sequence shown here is derived from an EMBL/GenBank/DDBJ whole genome shotgun (WGS) entry which is preliminary data.</text>
</comment>
<feature type="chain" id="PRO_5039934660" description="Phosphatidylethanolamine-binding protein" evidence="2">
    <location>
        <begin position="24"/>
        <end position="221"/>
    </location>
</feature>
<dbReference type="VEuPathDB" id="VectorBase:HLOH_051227"/>
<dbReference type="OrthoDB" id="2506647at2759"/>
<dbReference type="CDD" id="cd00866">
    <property type="entry name" value="PEBP_euk"/>
    <property type="match status" value="1"/>
</dbReference>
<dbReference type="Pfam" id="PF01161">
    <property type="entry name" value="PBP"/>
    <property type="match status" value="1"/>
</dbReference>
<dbReference type="SUPFAM" id="SSF49777">
    <property type="entry name" value="PEBP-like"/>
    <property type="match status" value="1"/>
</dbReference>
<evidence type="ECO:0000256" key="1">
    <source>
        <dbReference type="ARBA" id="ARBA00007091"/>
    </source>
</evidence>
<evidence type="ECO:0000313" key="3">
    <source>
        <dbReference type="EMBL" id="KAH9376798.1"/>
    </source>
</evidence>
<comment type="similarity">
    <text evidence="1">Belongs to the phosphatidylethanolamine-binding protein family.</text>
</comment>
<dbReference type="PANTHER" id="PTHR11362:SF82">
    <property type="entry name" value="PHOSPHATIDYLETHANOLAMINE-BINDING PROTEIN 4"/>
    <property type="match status" value="1"/>
</dbReference>
<dbReference type="EMBL" id="JABSTR010000008">
    <property type="protein sequence ID" value="KAH9376798.1"/>
    <property type="molecule type" value="Genomic_DNA"/>
</dbReference>
<protein>
    <recommendedName>
        <fullName evidence="5">Phosphatidylethanolamine-binding protein</fullName>
    </recommendedName>
</protein>
<evidence type="ECO:0000256" key="2">
    <source>
        <dbReference type="SAM" id="SignalP"/>
    </source>
</evidence>